<protein>
    <submittedName>
        <fullName evidence="2">Uncharacterized protein</fullName>
    </submittedName>
</protein>
<keyword evidence="1" id="KW-0812">Transmembrane</keyword>
<organism evidence="2 3">
    <name type="scientific">Caulobacter vibrioides (strain NA1000 / CB15N)</name>
    <name type="common">Caulobacter crescentus</name>
    <dbReference type="NCBI Taxonomy" id="565050"/>
    <lineage>
        <taxon>Bacteria</taxon>
        <taxon>Pseudomonadati</taxon>
        <taxon>Pseudomonadota</taxon>
        <taxon>Alphaproteobacteria</taxon>
        <taxon>Caulobacterales</taxon>
        <taxon>Caulobacteraceae</taxon>
        <taxon>Caulobacter</taxon>
    </lineage>
</organism>
<keyword evidence="3" id="KW-1185">Reference proteome</keyword>
<accession>A0A0H3J424</accession>
<dbReference type="AlphaFoldDB" id="A0A0H3J424"/>
<feature type="transmembrane region" description="Helical" evidence="1">
    <location>
        <begin position="16"/>
        <end position="36"/>
    </location>
</feature>
<gene>
    <name evidence="2" type="ordered locus">CCNA_03929</name>
</gene>
<dbReference type="RefSeq" id="YP_009020501.1">
    <property type="nucleotide sequence ID" value="NC_011916.1"/>
</dbReference>
<evidence type="ECO:0000256" key="1">
    <source>
        <dbReference type="SAM" id="Phobius"/>
    </source>
</evidence>
<sequence length="37" mass="3921">MKSPFKRPHTNEAKTLEFALGVILGGIATAIAIVILV</sequence>
<proteinExistence type="predicted"/>
<evidence type="ECO:0000313" key="3">
    <source>
        <dbReference type="Proteomes" id="UP000001364"/>
    </source>
</evidence>
<dbReference type="GeneID" id="18668822"/>
<dbReference type="RefSeq" id="WP_024265589.1">
    <property type="nucleotide sequence ID" value="NC_011916.1"/>
</dbReference>
<reference evidence="2 3" key="1">
    <citation type="journal article" date="2010" name="J. Bacteriol.">
        <title>The genetic basis of laboratory adaptation in Caulobacter crescentus.</title>
        <authorList>
            <person name="Marks M.E."/>
            <person name="Castro-Rojas C.M."/>
            <person name="Teiling C."/>
            <person name="Du L."/>
            <person name="Kapatral V."/>
            <person name="Walunas T.L."/>
            <person name="Crosson S."/>
        </authorList>
    </citation>
    <scope>NUCLEOTIDE SEQUENCE [LARGE SCALE GENOMIC DNA]</scope>
    <source>
        <strain evidence="3">NA1000 / CB15N</strain>
    </source>
</reference>
<dbReference type="Proteomes" id="UP000001364">
    <property type="component" value="Chromosome"/>
</dbReference>
<name>A0A0H3J424_CAUVN</name>
<keyword evidence="1" id="KW-1133">Transmembrane helix</keyword>
<dbReference type="HOGENOM" id="CLU_3341854_0_0_5"/>
<evidence type="ECO:0000313" key="2">
    <source>
        <dbReference type="EMBL" id="AHI88532.1"/>
    </source>
</evidence>
<dbReference type="KEGG" id="ccs:CCNA_03929"/>
<keyword evidence="1" id="KW-0472">Membrane</keyword>
<dbReference type="EMBL" id="CP001340">
    <property type="protein sequence ID" value="AHI88532.1"/>
    <property type="molecule type" value="Genomic_DNA"/>
</dbReference>